<name>A0A8J2MMT4_COTCN</name>
<evidence type="ECO:0000256" key="11">
    <source>
        <dbReference type="ARBA" id="ARBA00037877"/>
    </source>
</evidence>
<organism evidence="16 17">
    <name type="scientific">Cotesia congregata</name>
    <name type="common">Parasitoid wasp</name>
    <name type="synonym">Apanteles congregatus</name>
    <dbReference type="NCBI Taxonomy" id="51543"/>
    <lineage>
        <taxon>Eukaryota</taxon>
        <taxon>Metazoa</taxon>
        <taxon>Ecdysozoa</taxon>
        <taxon>Arthropoda</taxon>
        <taxon>Hexapoda</taxon>
        <taxon>Insecta</taxon>
        <taxon>Pterygota</taxon>
        <taxon>Neoptera</taxon>
        <taxon>Endopterygota</taxon>
        <taxon>Hymenoptera</taxon>
        <taxon>Apocrita</taxon>
        <taxon>Ichneumonoidea</taxon>
        <taxon>Braconidae</taxon>
        <taxon>Microgastrinae</taxon>
        <taxon>Cotesia</taxon>
    </lineage>
</organism>
<dbReference type="GO" id="GO:0020037">
    <property type="term" value="F:heme binding"/>
    <property type="evidence" value="ECO:0007669"/>
    <property type="project" value="UniProtKB-UniRule"/>
</dbReference>
<keyword evidence="8" id="KW-0249">Electron transport</keyword>
<dbReference type="FunFam" id="3.10.120.10:FF:000002">
    <property type="entry name" value="Cytochrome b5 type B"/>
    <property type="match status" value="1"/>
</dbReference>
<comment type="caution">
    <text evidence="16">The sequence shown here is derived from an EMBL/GenBank/DDBJ whole genome shotgun (WGS) entry which is preliminary data.</text>
</comment>
<dbReference type="PANTHER" id="PTHR19359">
    <property type="entry name" value="CYTOCHROME B5"/>
    <property type="match status" value="1"/>
</dbReference>
<keyword evidence="17" id="KW-1185">Reference proteome</keyword>
<evidence type="ECO:0000256" key="1">
    <source>
        <dbReference type="ARBA" id="ARBA00004131"/>
    </source>
</evidence>
<evidence type="ECO:0000256" key="8">
    <source>
        <dbReference type="ARBA" id="ARBA00022982"/>
    </source>
</evidence>
<evidence type="ECO:0000256" key="6">
    <source>
        <dbReference type="ARBA" id="ARBA00022824"/>
    </source>
</evidence>
<dbReference type="GO" id="GO:0046872">
    <property type="term" value="F:metal ion binding"/>
    <property type="evidence" value="ECO:0007669"/>
    <property type="project" value="UniProtKB-UniRule"/>
</dbReference>
<feature type="transmembrane region" description="Helical" evidence="14">
    <location>
        <begin position="108"/>
        <end position="126"/>
    </location>
</feature>
<dbReference type="SUPFAM" id="SSF55856">
    <property type="entry name" value="Cytochrome b5-like heme/steroid binding domain"/>
    <property type="match status" value="1"/>
</dbReference>
<dbReference type="Pfam" id="PF00173">
    <property type="entry name" value="Cyt-b5"/>
    <property type="match status" value="1"/>
</dbReference>
<accession>A0A8J2MMT4</accession>
<dbReference type="EMBL" id="CAJNRD030001121">
    <property type="protein sequence ID" value="CAG5095541.1"/>
    <property type="molecule type" value="Genomic_DNA"/>
</dbReference>
<feature type="domain" description="Cytochrome b5 heme-binding" evidence="15">
    <location>
        <begin position="13"/>
        <end position="89"/>
    </location>
</feature>
<reference evidence="16" key="1">
    <citation type="submission" date="2021-04" db="EMBL/GenBank/DDBJ databases">
        <authorList>
            <person name="Chebbi M.A.C M."/>
        </authorList>
    </citation>
    <scope>NUCLEOTIDE SEQUENCE</scope>
</reference>
<evidence type="ECO:0000256" key="4">
    <source>
        <dbReference type="ARBA" id="ARBA00022692"/>
    </source>
</evidence>
<evidence type="ECO:0000256" key="5">
    <source>
        <dbReference type="ARBA" id="ARBA00022723"/>
    </source>
</evidence>
<dbReference type="PRINTS" id="PR00363">
    <property type="entry name" value="CYTOCHROMEB5"/>
</dbReference>
<evidence type="ECO:0000256" key="3">
    <source>
        <dbReference type="ARBA" id="ARBA00022617"/>
    </source>
</evidence>
<keyword evidence="3 14" id="KW-0349">Heme</keyword>
<evidence type="ECO:0000256" key="14">
    <source>
        <dbReference type="RuleBase" id="RU362121"/>
    </source>
</evidence>
<evidence type="ECO:0000259" key="15">
    <source>
        <dbReference type="PROSITE" id="PS50255"/>
    </source>
</evidence>
<dbReference type="AlphaFoldDB" id="A0A8J2MMT4"/>
<dbReference type="InterPro" id="IPR018506">
    <property type="entry name" value="Cyt_B5_heme-BS"/>
</dbReference>
<comment type="subcellular location">
    <subcellularLocation>
        <location evidence="1">Endoplasmic reticulum membrane</location>
        <topology evidence="1">Single-pass membrane protein</topology>
        <orientation evidence="1">Cytoplasmic side</orientation>
    </subcellularLocation>
    <subcellularLocation>
        <location evidence="11">Microsome membrane</location>
        <topology evidence="11">Single-pass membrane protein</topology>
        <orientation evidence="11">Cytoplasmic side</orientation>
    </subcellularLocation>
</comment>
<protein>
    <recommendedName>
        <fullName evidence="13">Cytochrome b5</fullName>
    </recommendedName>
</protein>
<dbReference type="PANTHER" id="PTHR19359:SF150">
    <property type="entry name" value="CYTOCHROME B5"/>
    <property type="match status" value="1"/>
</dbReference>
<dbReference type="Gene3D" id="3.10.120.10">
    <property type="entry name" value="Cytochrome b5-like heme/steroid binding domain"/>
    <property type="match status" value="1"/>
</dbReference>
<evidence type="ECO:0000256" key="2">
    <source>
        <dbReference type="ARBA" id="ARBA00022448"/>
    </source>
</evidence>
<dbReference type="OrthoDB" id="260519at2759"/>
<evidence type="ECO:0000313" key="17">
    <source>
        <dbReference type="Proteomes" id="UP000786811"/>
    </source>
</evidence>
<comment type="similarity">
    <text evidence="12 14">Belongs to the cytochrome b5 family.</text>
</comment>
<evidence type="ECO:0000256" key="9">
    <source>
        <dbReference type="ARBA" id="ARBA00023004"/>
    </source>
</evidence>
<dbReference type="Proteomes" id="UP000786811">
    <property type="component" value="Unassembled WGS sequence"/>
</dbReference>
<dbReference type="GO" id="GO:0005789">
    <property type="term" value="C:endoplasmic reticulum membrane"/>
    <property type="evidence" value="ECO:0007669"/>
    <property type="project" value="UniProtKB-SubCell"/>
</dbReference>
<dbReference type="PROSITE" id="PS50255">
    <property type="entry name" value="CYTOCHROME_B5_2"/>
    <property type="match status" value="1"/>
</dbReference>
<dbReference type="InterPro" id="IPR001199">
    <property type="entry name" value="Cyt_B5-like_heme/steroid-bd"/>
</dbReference>
<evidence type="ECO:0000256" key="12">
    <source>
        <dbReference type="ARBA" id="ARBA00038168"/>
    </source>
</evidence>
<dbReference type="InterPro" id="IPR036400">
    <property type="entry name" value="Cyt_B5-like_heme/steroid_sf"/>
</dbReference>
<sequence>METPASTSTPSTIKFYSRAEVATHNDSKSTWFIILNSIYDVTKFLNEHPGGEEVLLEQAGKDGTEPFEDVGHSSDARQMMEPYKVGELVESLLYADVIGNSSGSWSSWLIPVALGILATVIYRYFIAAR</sequence>
<keyword evidence="2" id="KW-0813">Transport</keyword>
<evidence type="ECO:0000313" key="16">
    <source>
        <dbReference type="EMBL" id="CAG5095541.1"/>
    </source>
</evidence>
<dbReference type="InterPro" id="IPR050668">
    <property type="entry name" value="Cytochrome_b5"/>
</dbReference>
<evidence type="ECO:0000256" key="7">
    <source>
        <dbReference type="ARBA" id="ARBA00022848"/>
    </source>
</evidence>
<keyword evidence="6" id="KW-0256">Endoplasmic reticulum</keyword>
<evidence type="ECO:0000256" key="13">
    <source>
        <dbReference type="ARBA" id="ARBA00039806"/>
    </source>
</evidence>
<keyword evidence="14" id="KW-1133">Transmembrane helix</keyword>
<keyword evidence="5 14" id="KW-0479">Metal-binding</keyword>
<dbReference type="SMART" id="SM01117">
    <property type="entry name" value="Cyt-b5"/>
    <property type="match status" value="1"/>
</dbReference>
<proteinExistence type="inferred from homology"/>
<dbReference type="PROSITE" id="PS00191">
    <property type="entry name" value="CYTOCHROME_B5_1"/>
    <property type="match status" value="1"/>
</dbReference>
<keyword evidence="9 14" id="KW-0408">Iron</keyword>
<keyword evidence="10 14" id="KW-0472">Membrane</keyword>
<gene>
    <name evidence="16" type="ORF">HICCMSTLAB_LOCUS7760</name>
</gene>
<keyword evidence="4 14" id="KW-0812">Transmembrane</keyword>
<evidence type="ECO:0000256" key="10">
    <source>
        <dbReference type="ARBA" id="ARBA00023136"/>
    </source>
</evidence>
<keyword evidence="7" id="KW-0492">Microsome</keyword>